<feature type="signal peptide" evidence="1">
    <location>
        <begin position="1"/>
        <end position="18"/>
    </location>
</feature>
<proteinExistence type="predicted"/>
<keyword evidence="3" id="KW-1185">Reference proteome</keyword>
<protein>
    <submittedName>
        <fullName evidence="2">Uncharacterized protein</fullName>
    </submittedName>
</protein>
<comment type="caution">
    <text evidence="2">The sequence shown here is derived from an EMBL/GenBank/DDBJ whole genome shotgun (WGS) entry which is preliminary data.</text>
</comment>
<dbReference type="AlphaFoldDB" id="A0AAV5S9Q2"/>
<dbReference type="Proteomes" id="UP001432027">
    <property type="component" value="Unassembled WGS sequence"/>
</dbReference>
<gene>
    <name evidence="2" type="ORF">PENTCL1PPCAC_1085</name>
</gene>
<evidence type="ECO:0000313" key="3">
    <source>
        <dbReference type="Proteomes" id="UP001432027"/>
    </source>
</evidence>
<evidence type="ECO:0000256" key="1">
    <source>
        <dbReference type="SAM" id="SignalP"/>
    </source>
</evidence>
<feature type="non-terminal residue" evidence="2">
    <location>
        <position position="1"/>
    </location>
</feature>
<name>A0AAV5S9Q2_9BILA</name>
<reference evidence="2" key="1">
    <citation type="submission" date="2023-10" db="EMBL/GenBank/DDBJ databases">
        <title>Genome assembly of Pristionchus species.</title>
        <authorList>
            <person name="Yoshida K."/>
            <person name="Sommer R.J."/>
        </authorList>
    </citation>
    <scope>NUCLEOTIDE SEQUENCE</scope>
    <source>
        <strain evidence="2">RS0144</strain>
    </source>
</reference>
<sequence>VMICKLFFFVSIIGTVLSLDCMHNAGVTTITNDGHGVLTESAVDKIEMGVIKCDPALDRCVNFASIKVSDFMKLDVAVKDPTYTAKISTHNGNVYGRACMSQRDCDTIKAQKADICEGSSQPSTFSCYCTTSECTIDKEENTKDSSLECMHNAGVTTITSDEHGVGTESTADKIAMGVIKCDPALDRCVNFASMKVADFMKLDVAAKDPVYTAKISTHNGNVYGRACMSQRDCDTIKAQKADICDGSFQRATVSCYCSTSDCTGDDDDDNE</sequence>
<keyword evidence="1" id="KW-0732">Signal</keyword>
<organism evidence="2 3">
    <name type="scientific">Pristionchus entomophagus</name>
    <dbReference type="NCBI Taxonomy" id="358040"/>
    <lineage>
        <taxon>Eukaryota</taxon>
        <taxon>Metazoa</taxon>
        <taxon>Ecdysozoa</taxon>
        <taxon>Nematoda</taxon>
        <taxon>Chromadorea</taxon>
        <taxon>Rhabditida</taxon>
        <taxon>Rhabditina</taxon>
        <taxon>Diplogasteromorpha</taxon>
        <taxon>Diplogasteroidea</taxon>
        <taxon>Neodiplogasteridae</taxon>
        <taxon>Pristionchus</taxon>
    </lineage>
</organism>
<dbReference type="EMBL" id="BTSX01000001">
    <property type="protein sequence ID" value="GMS78910.1"/>
    <property type="molecule type" value="Genomic_DNA"/>
</dbReference>
<evidence type="ECO:0000313" key="2">
    <source>
        <dbReference type="EMBL" id="GMS78910.1"/>
    </source>
</evidence>
<feature type="chain" id="PRO_5043988916" evidence="1">
    <location>
        <begin position="19"/>
        <end position="271"/>
    </location>
</feature>
<feature type="non-terminal residue" evidence="2">
    <location>
        <position position="271"/>
    </location>
</feature>
<accession>A0AAV5S9Q2</accession>